<dbReference type="PANTHER" id="PTHR43685:SF2">
    <property type="entry name" value="GLYCOSYLTRANSFERASE 2-LIKE DOMAIN-CONTAINING PROTEIN"/>
    <property type="match status" value="1"/>
</dbReference>
<feature type="domain" description="Glycosyltransferase 2-like" evidence="1">
    <location>
        <begin position="10"/>
        <end position="171"/>
    </location>
</feature>
<dbReference type="AlphaFoldDB" id="A0A9E2SEW1"/>
<dbReference type="Proteomes" id="UP000812270">
    <property type="component" value="Unassembled WGS sequence"/>
</dbReference>
<gene>
    <name evidence="2" type="ORF">KTO63_19935</name>
</gene>
<evidence type="ECO:0000313" key="2">
    <source>
        <dbReference type="EMBL" id="MBV4359450.1"/>
    </source>
</evidence>
<keyword evidence="3" id="KW-1185">Reference proteome</keyword>
<keyword evidence="2" id="KW-0328">Glycosyltransferase</keyword>
<dbReference type="Pfam" id="PF00535">
    <property type="entry name" value="Glycos_transf_2"/>
    <property type="match status" value="1"/>
</dbReference>
<dbReference type="RefSeq" id="WP_217793616.1">
    <property type="nucleotide sequence ID" value="NZ_JAHSPG010000015.1"/>
</dbReference>
<dbReference type="GO" id="GO:0016757">
    <property type="term" value="F:glycosyltransferase activity"/>
    <property type="evidence" value="ECO:0007669"/>
    <property type="project" value="UniProtKB-KW"/>
</dbReference>
<dbReference type="PANTHER" id="PTHR43685">
    <property type="entry name" value="GLYCOSYLTRANSFERASE"/>
    <property type="match status" value="1"/>
</dbReference>
<keyword evidence="2" id="KW-0808">Transferase</keyword>
<proteinExistence type="predicted"/>
<evidence type="ECO:0000259" key="1">
    <source>
        <dbReference type="Pfam" id="PF00535"/>
    </source>
</evidence>
<protein>
    <submittedName>
        <fullName evidence="2">Glycosyltransferase</fullName>
        <ecNumber evidence="2">2.4.-.-</ecNumber>
    </submittedName>
</protein>
<evidence type="ECO:0000313" key="3">
    <source>
        <dbReference type="Proteomes" id="UP000812270"/>
    </source>
</evidence>
<name>A0A9E2SEW1_9BACT</name>
<dbReference type="EC" id="2.4.-.-" evidence="2"/>
<dbReference type="EMBL" id="JAHSPG010000015">
    <property type="protein sequence ID" value="MBV4359450.1"/>
    <property type="molecule type" value="Genomic_DNA"/>
</dbReference>
<reference evidence="2" key="1">
    <citation type="submission" date="2021-06" db="EMBL/GenBank/DDBJ databases">
        <authorList>
            <person name="Huq M.A."/>
        </authorList>
    </citation>
    <scope>NUCLEOTIDE SEQUENCE</scope>
    <source>
        <strain evidence="2">MAH-26</strain>
    </source>
</reference>
<comment type="caution">
    <text evidence="2">The sequence shown here is derived from an EMBL/GenBank/DDBJ whole genome shotgun (WGS) entry which is preliminary data.</text>
</comment>
<accession>A0A9E2SEW1</accession>
<organism evidence="2 3">
    <name type="scientific">Pinibacter aurantiacus</name>
    <dbReference type="NCBI Taxonomy" id="2851599"/>
    <lineage>
        <taxon>Bacteria</taxon>
        <taxon>Pseudomonadati</taxon>
        <taxon>Bacteroidota</taxon>
        <taxon>Chitinophagia</taxon>
        <taxon>Chitinophagales</taxon>
        <taxon>Chitinophagaceae</taxon>
        <taxon>Pinibacter</taxon>
    </lineage>
</organism>
<sequence length="340" mass="38691">MELSNNIQFSIILPVRNGGEYVKECAKSILSQTYGNFNFIVLDNCSTDGTAEWLESLNDPRIVIYRSDKSLSIEENWARTVGVPKNEFITLIGHDDVLESNYLEVMEKLIKKYPDASLFQTHFNLIDSQSKVIRPSRPMQAVEDAESFLTSIMTKRFDIVGTGFLMRSADYDKLGGIPDYPGLLFADYELWLNLTKIGYKVTAEEVCFSFRIHQSATTTSSDKKIQDAFERFVKYLQDVQASGPEYRNVILENGEAFLLSECKAMCHRLLRTPRQNGTTELSVKNTVDTFVGYAKRLIPGKPFDPMKESSIKLAALIDKSKLGRNLFLMFKKMYSKPVLK</sequence>
<dbReference type="InterPro" id="IPR050834">
    <property type="entry name" value="Glycosyltransf_2"/>
</dbReference>
<dbReference type="InterPro" id="IPR001173">
    <property type="entry name" value="Glyco_trans_2-like"/>
</dbReference>